<keyword evidence="7" id="KW-0539">Nucleus</keyword>
<dbReference type="AlphaFoldDB" id="A0AAD6LFB3"/>
<feature type="region of interest" description="Disordered" evidence="10">
    <location>
        <begin position="35"/>
        <end position="88"/>
    </location>
</feature>
<dbReference type="PANTHER" id="PTHR13620:SF109">
    <property type="entry name" value="3'-5' EXONUCLEASE"/>
    <property type="match status" value="1"/>
</dbReference>
<evidence type="ECO:0000256" key="5">
    <source>
        <dbReference type="ARBA" id="ARBA00022839"/>
    </source>
</evidence>
<evidence type="ECO:0000313" key="12">
    <source>
        <dbReference type="EMBL" id="KAJ6959554.1"/>
    </source>
</evidence>
<evidence type="ECO:0000256" key="2">
    <source>
        <dbReference type="ARBA" id="ARBA00022722"/>
    </source>
</evidence>
<dbReference type="Gene3D" id="3.30.420.10">
    <property type="entry name" value="Ribonuclease H-like superfamily/Ribonuclease H"/>
    <property type="match status" value="1"/>
</dbReference>
<feature type="domain" description="3'-5' exonuclease" evidence="11">
    <location>
        <begin position="127"/>
        <end position="259"/>
    </location>
</feature>
<dbReference type="CDD" id="cd06141">
    <property type="entry name" value="WRN_exo"/>
    <property type="match status" value="1"/>
</dbReference>
<evidence type="ECO:0000256" key="1">
    <source>
        <dbReference type="ARBA" id="ARBA00004123"/>
    </source>
</evidence>
<dbReference type="GO" id="GO:0008408">
    <property type="term" value="F:3'-5' exonuclease activity"/>
    <property type="evidence" value="ECO:0007669"/>
    <property type="project" value="InterPro"/>
</dbReference>
<accession>A0AAD6LFB3</accession>
<keyword evidence="6" id="KW-0460">Magnesium</keyword>
<evidence type="ECO:0000313" key="13">
    <source>
        <dbReference type="Proteomes" id="UP001164929"/>
    </source>
</evidence>
<protein>
    <recommendedName>
        <fullName evidence="8">3'-5' exonuclease</fullName>
    </recommendedName>
    <alternativeName>
        <fullName evidence="9">Werner Syndrome-like exonuclease</fullName>
    </alternativeName>
</protein>
<dbReference type="InterPro" id="IPR036397">
    <property type="entry name" value="RNaseH_sf"/>
</dbReference>
<keyword evidence="5 12" id="KW-0269">Exonuclease</keyword>
<dbReference type="Pfam" id="PF01612">
    <property type="entry name" value="DNA_pol_A_exo1"/>
    <property type="match status" value="1"/>
</dbReference>
<evidence type="ECO:0000256" key="3">
    <source>
        <dbReference type="ARBA" id="ARBA00022723"/>
    </source>
</evidence>
<sequence>MNSRQHETNNNSKINWSPILDWDQPLTDQELEAIDAIEASFQSSTPSSSSSSTSSTPAATTPSSSVIKKRHSSPQKDQEPPKTRRQLPNSIFSLSKPFSLSPCQGNVKMRYPAMKFGGQILYSRTSIEVEKAARELLQSLEAEKREMDRVIIGFDIEWKPSFTTGVLPGKAAVMQICANTSLCHVMHIFHSGITQSLQFLLEDSKIVKVGIGIGGDCAKVFRDYNVSVKSVEDLSYLANQKLDGKPKTWGLQALAKILVCKEVLKSLPDAKDATDPTSILPHKKLWP</sequence>
<keyword evidence="13" id="KW-1185">Reference proteome</keyword>
<comment type="caution">
    <text evidence="12">The sequence shown here is derived from an EMBL/GenBank/DDBJ whole genome shotgun (WGS) entry which is preliminary data.</text>
</comment>
<dbReference type="InterPro" id="IPR051132">
    <property type="entry name" value="3-5_Exonuclease_domain"/>
</dbReference>
<name>A0AAD6LFB3_9ROSI</name>
<evidence type="ECO:0000256" key="7">
    <source>
        <dbReference type="ARBA" id="ARBA00023242"/>
    </source>
</evidence>
<dbReference type="GO" id="GO:0003676">
    <property type="term" value="F:nucleic acid binding"/>
    <property type="evidence" value="ECO:0007669"/>
    <property type="project" value="InterPro"/>
</dbReference>
<gene>
    <name evidence="12" type="ORF">NC653_037792</name>
</gene>
<evidence type="ECO:0000256" key="8">
    <source>
        <dbReference type="ARBA" id="ARBA00040531"/>
    </source>
</evidence>
<comment type="subcellular location">
    <subcellularLocation>
        <location evidence="1">Nucleus</location>
    </subcellularLocation>
</comment>
<feature type="compositionally biased region" description="Low complexity" evidence="10">
    <location>
        <begin position="43"/>
        <end position="65"/>
    </location>
</feature>
<dbReference type="SUPFAM" id="SSF53098">
    <property type="entry name" value="Ribonuclease H-like"/>
    <property type="match status" value="1"/>
</dbReference>
<dbReference type="InterPro" id="IPR012337">
    <property type="entry name" value="RNaseH-like_sf"/>
</dbReference>
<evidence type="ECO:0000256" key="4">
    <source>
        <dbReference type="ARBA" id="ARBA00022801"/>
    </source>
</evidence>
<keyword evidence="2" id="KW-0540">Nuclease</keyword>
<evidence type="ECO:0000256" key="9">
    <source>
        <dbReference type="ARBA" id="ARBA00042761"/>
    </source>
</evidence>
<evidence type="ECO:0000259" key="11">
    <source>
        <dbReference type="Pfam" id="PF01612"/>
    </source>
</evidence>
<evidence type="ECO:0000256" key="10">
    <source>
        <dbReference type="SAM" id="MobiDB-lite"/>
    </source>
</evidence>
<keyword evidence="3" id="KW-0479">Metal-binding</keyword>
<organism evidence="12 13">
    <name type="scientific">Populus alba x Populus x berolinensis</name>
    <dbReference type="NCBI Taxonomy" id="444605"/>
    <lineage>
        <taxon>Eukaryota</taxon>
        <taxon>Viridiplantae</taxon>
        <taxon>Streptophyta</taxon>
        <taxon>Embryophyta</taxon>
        <taxon>Tracheophyta</taxon>
        <taxon>Spermatophyta</taxon>
        <taxon>Magnoliopsida</taxon>
        <taxon>eudicotyledons</taxon>
        <taxon>Gunneridae</taxon>
        <taxon>Pentapetalae</taxon>
        <taxon>rosids</taxon>
        <taxon>fabids</taxon>
        <taxon>Malpighiales</taxon>
        <taxon>Salicaceae</taxon>
        <taxon>Saliceae</taxon>
        <taxon>Populus</taxon>
    </lineage>
</organism>
<dbReference type="EMBL" id="JAQIZT010000017">
    <property type="protein sequence ID" value="KAJ6959554.1"/>
    <property type="molecule type" value="Genomic_DNA"/>
</dbReference>
<dbReference type="PANTHER" id="PTHR13620">
    <property type="entry name" value="3-5 EXONUCLEASE"/>
    <property type="match status" value="1"/>
</dbReference>
<keyword evidence="4" id="KW-0378">Hydrolase</keyword>
<dbReference type="GO" id="GO:0005634">
    <property type="term" value="C:nucleus"/>
    <property type="evidence" value="ECO:0007669"/>
    <property type="project" value="UniProtKB-SubCell"/>
</dbReference>
<dbReference type="InterPro" id="IPR002562">
    <property type="entry name" value="3'-5'_exonuclease_dom"/>
</dbReference>
<feature type="region of interest" description="Disordered" evidence="10">
    <location>
        <begin position="1"/>
        <end position="20"/>
    </location>
</feature>
<reference evidence="12" key="1">
    <citation type="journal article" date="2023" name="Mol. Ecol. Resour.">
        <title>Chromosome-level genome assembly of a triploid poplar Populus alba 'Berolinensis'.</title>
        <authorList>
            <person name="Chen S."/>
            <person name="Yu Y."/>
            <person name="Wang X."/>
            <person name="Wang S."/>
            <person name="Zhang T."/>
            <person name="Zhou Y."/>
            <person name="He R."/>
            <person name="Meng N."/>
            <person name="Wang Y."/>
            <person name="Liu W."/>
            <person name="Liu Z."/>
            <person name="Liu J."/>
            <person name="Guo Q."/>
            <person name="Huang H."/>
            <person name="Sederoff R.R."/>
            <person name="Wang G."/>
            <person name="Qu G."/>
            <person name="Chen S."/>
        </authorList>
    </citation>
    <scope>NUCLEOTIDE SEQUENCE</scope>
    <source>
        <strain evidence="12">SC-2020</strain>
    </source>
</reference>
<dbReference type="Proteomes" id="UP001164929">
    <property type="component" value="Chromosome 17"/>
</dbReference>
<proteinExistence type="predicted"/>
<dbReference type="GO" id="GO:0006139">
    <property type="term" value="P:nucleobase-containing compound metabolic process"/>
    <property type="evidence" value="ECO:0007669"/>
    <property type="project" value="InterPro"/>
</dbReference>
<evidence type="ECO:0000256" key="6">
    <source>
        <dbReference type="ARBA" id="ARBA00022842"/>
    </source>
</evidence>
<dbReference type="GO" id="GO:0046872">
    <property type="term" value="F:metal ion binding"/>
    <property type="evidence" value="ECO:0007669"/>
    <property type="project" value="UniProtKB-KW"/>
</dbReference>